<dbReference type="InterPro" id="IPR017026">
    <property type="entry name" value="ImuA"/>
</dbReference>
<dbReference type="OrthoDB" id="7202530at2"/>
<dbReference type="SUPFAM" id="SSF52540">
    <property type="entry name" value="P-loop containing nucleoside triphosphate hydrolases"/>
    <property type="match status" value="1"/>
</dbReference>
<dbReference type="InterPro" id="IPR027417">
    <property type="entry name" value="P-loop_NTPase"/>
</dbReference>
<dbReference type="RefSeq" id="WP_012523813.1">
    <property type="nucleotide sequence ID" value="NC_011144.1"/>
</dbReference>
<gene>
    <name evidence="1" type="ordered locus">PHZ_c3266</name>
</gene>
<reference evidence="1 2" key="1">
    <citation type="journal article" date="2008" name="BMC Genomics">
        <title>Complete genome of Phenylobacterium zucineum - a novel facultative intracellular bacterium isolated from human erythroleukemia cell line K562.</title>
        <authorList>
            <person name="Luo Y."/>
            <person name="Xu X."/>
            <person name="Ding Z."/>
            <person name="Liu Z."/>
            <person name="Zhang B."/>
            <person name="Yan Z."/>
            <person name="Sun J."/>
            <person name="Hu S."/>
            <person name="Hu X."/>
        </authorList>
    </citation>
    <scope>NUCLEOTIDE SEQUENCE [LARGE SCALE GENOMIC DNA]</scope>
    <source>
        <strain evidence="1 2">HLK1</strain>
    </source>
</reference>
<dbReference type="HOGENOM" id="CLU_065750_1_0_5"/>
<dbReference type="AlphaFoldDB" id="B4RAS7"/>
<dbReference type="STRING" id="450851.PHZ_c3266"/>
<accession>B4RAS7</accession>
<name>B4RAS7_PHEZH</name>
<dbReference type="eggNOG" id="COG4544">
    <property type="taxonomic scope" value="Bacteria"/>
</dbReference>
<sequence>MSDFRGKRLAALQAKIAALETGGRTGFGVLPFGAPAIDACLPGGGLPMGRWHEVGGEGLEAETGAAPAAFTALLAAPLARRGEAVWVVRRDDLWAPGLAGLGFPAGRLIQVCARDEAEALAVMEDALATPGVACVVGEVEAVDLTAGRRLQLACERRGTTGFVIRRRPFGGTARREAAGSASATRWRVLSAPSEPPAHEFGLGAPRFRVALERCRGGRTGAWVLEAAGAYSQDTLYGETADGAHPLRLVAGLGDRELAPANDLRAA</sequence>
<organism evidence="1 2">
    <name type="scientific">Phenylobacterium zucineum (strain HLK1)</name>
    <dbReference type="NCBI Taxonomy" id="450851"/>
    <lineage>
        <taxon>Bacteria</taxon>
        <taxon>Pseudomonadati</taxon>
        <taxon>Pseudomonadota</taxon>
        <taxon>Alphaproteobacteria</taxon>
        <taxon>Caulobacterales</taxon>
        <taxon>Caulobacteraceae</taxon>
        <taxon>Phenylobacterium</taxon>
    </lineage>
</organism>
<evidence type="ECO:0000313" key="2">
    <source>
        <dbReference type="Proteomes" id="UP000001868"/>
    </source>
</evidence>
<dbReference type="Proteomes" id="UP000001868">
    <property type="component" value="Chromosome"/>
</dbReference>
<keyword evidence="2" id="KW-1185">Reference proteome</keyword>
<dbReference type="EMBL" id="CP000747">
    <property type="protein sequence ID" value="ACG79675.1"/>
    <property type="molecule type" value="Genomic_DNA"/>
</dbReference>
<evidence type="ECO:0000313" key="1">
    <source>
        <dbReference type="EMBL" id="ACG79675.1"/>
    </source>
</evidence>
<evidence type="ECO:0008006" key="3">
    <source>
        <dbReference type="Google" id="ProtNLM"/>
    </source>
</evidence>
<dbReference type="KEGG" id="pzu:PHZ_c3266"/>
<protein>
    <recommendedName>
        <fullName evidence="3">Protein imuA</fullName>
    </recommendedName>
</protein>
<proteinExistence type="predicted"/>
<dbReference type="PIRSF" id="PIRSF034285">
    <property type="entry name" value="UCP034285"/>
    <property type="match status" value="1"/>
</dbReference>
<dbReference type="Gene3D" id="3.40.50.300">
    <property type="entry name" value="P-loop containing nucleotide triphosphate hydrolases"/>
    <property type="match status" value="1"/>
</dbReference>